<dbReference type="AlphaFoldDB" id="A0A0M3I122"/>
<accession>A0A0M3I122</accession>
<name>A0A0M3I122_ASCLU</name>
<reference evidence="2" key="1">
    <citation type="submission" date="2017-02" db="UniProtKB">
        <authorList>
            <consortium name="WormBaseParasite"/>
        </authorList>
    </citation>
    <scope>IDENTIFICATION</scope>
</reference>
<proteinExistence type="predicted"/>
<organism evidence="1 2">
    <name type="scientific">Ascaris lumbricoides</name>
    <name type="common">Giant roundworm</name>
    <dbReference type="NCBI Taxonomy" id="6252"/>
    <lineage>
        <taxon>Eukaryota</taxon>
        <taxon>Metazoa</taxon>
        <taxon>Ecdysozoa</taxon>
        <taxon>Nematoda</taxon>
        <taxon>Chromadorea</taxon>
        <taxon>Rhabditida</taxon>
        <taxon>Spirurina</taxon>
        <taxon>Ascaridomorpha</taxon>
        <taxon>Ascaridoidea</taxon>
        <taxon>Ascarididae</taxon>
        <taxon>Ascaris</taxon>
    </lineage>
</organism>
<protein>
    <submittedName>
        <fullName evidence="2">Tetrahydromethanopterin S-methyltransferase</fullName>
    </submittedName>
</protein>
<evidence type="ECO:0000313" key="1">
    <source>
        <dbReference type="Proteomes" id="UP000036681"/>
    </source>
</evidence>
<evidence type="ECO:0000313" key="2">
    <source>
        <dbReference type="WBParaSite" id="ALUE_0000991701-mRNA-1"/>
    </source>
</evidence>
<dbReference type="WBParaSite" id="ALUE_0000991701-mRNA-1">
    <property type="protein sequence ID" value="ALUE_0000991701-mRNA-1"/>
    <property type="gene ID" value="ALUE_0000991701"/>
</dbReference>
<sequence length="45" mass="5038">MAAREEIGGSMEFDGYDYMIVPTIEAVPVNDFLLVRHLIPKEGGR</sequence>
<keyword evidence="1" id="KW-1185">Reference proteome</keyword>
<dbReference type="Proteomes" id="UP000036681">
    <property type="component" value="Unplaced"/>
</dbReference>